<evidence type="ECO:0000313" key="2">
    <source>
        <dbReference type="Proteomes" id="UP000054538"/>
    </source>
</evidence>
<feature type="non-terminal residue" evidence="1">
    <location>
        <position position="1"/>
    </location>
</feature>
<sequence>IGHPISYEPSSTGLPRKPWPPFLGPPIVHAASAIGQPISYDPSSTGLPHKPRPPFLGPPIAHVPFSIGRPLPFLRPPVSHAFASVSPSMPCWCYSLSPLSTPRFQFLGPPIAYHYISMLHITYCYILSYCTLG</sequence>
<dbReference type="AlphaFoldDB" id="A0A0D0CEZ4"/>
<organism evidence="1 2">
    <name type="scientific">Paxillus rubicundulus Ve08.2h10</name>
    <dbReference type="NCBI Taxonomy" id="930991"/>
    <lineage>
        <taxon>Eukaryota</taxon>
        <taxon>Fungi</taxon>
        <taxon>Dikarya</taxon>
        <taxon>Basidiomycota</taxon>
        <taxon>Agaricomycotina</taxon>
        <taxon>Agaricomycetes</taxon>
        <taxon>Agaricomycetidae</taxon>
        <taxon>Boletales</taxon>
        <taxon>Paxilineae</taxon>
        <taxon>Paxillaceae</taxon>
        <taxon>Paxillus</taxon>
    </lineage>
</organism>
<name>A0A0D0CEZ4_9AGAM</name>
<feature type="non-terminal residue" evidence="1">
    <location>
        <position position="133"/>
    </location>
</feature>
<reference evidence="2" key="2">
    <citation type="submission" date="2015-01" db="EMBL/GenBank/DDBJ databases">
        <title>Evolutionary Origins and Diversification of the Mycorrhizal Mutualists.</title>
        <authorList>
            <consortium name="DOE Joint Genome Institute"/>
            <consortium name="Mycorrhizal Genomics Consortium"/>
            <person name="Kohler A."/>
            <person name="Kuo A."/>
            <person name="Nagy L.G."/>
            <person name="Floudas D."/>
            <person name="Copeland A."/>
            <person name="Barry K.W."/>
            <person name="Cichocki N."/>
            <person name="Veneault-Fourrey C."/>
            <person name="LaButti K."/>
            <person name="Lindquist E.A."/>
            <person name="Lipzen A."/>
            <person name="Lundell T."/>
            <person name="Morin E."/>
            <person name="Murat C."/>
            <person name="Riley R."/>
            <person name="Ohm R."/>
            <person name="Sun H."/>
            <person name="Tunlid A."/>
            <person name="Henrissat B."/>
            <person name="Grigoriev I.V."/>
            <person name="Hibbett D.S."/>
            <person name="Martin F."/>
        </authorList>
    </citation>
    <scope>NUCLEOTIDE SEQUENCE [LARGE SCALE GENOMIC DNA]</scope>
    <source>
        <strain evidence="2">Ve08.2h10</strain>
    </source>
</reference>
<proteinExistence type="predicted"/>
<gene>
    <name evidence="1" type="ORF">PAXRUDRAFT_121021</name>
</gene>
<dbReference type="EMBL" id="KN829240">
    <property type="protein sequence ID" value="KIK74013.1"/>
    <property type="molecule type" value="Genomic_DNA"/>
</dbReference>
<reference evidence="1 2" key="1">
    <citation type="submission" date="2014-04" db="EMBL/GenBank/DDBJ databases">
        <authorList>
            <consortium name="DOE Joint Genome Institute"/>
            <person name="Kuo A."/>
            <person name="Kohler A."/>
            <person name="Jargeat P."/>
            <person name="Nagy L.G."/>
            <person name="Floudas D."/>
            <person name="Copeland A."/>
            <person name="Barry K.W."/>
            <person name="Cichocki N."/>
            <person name="Veneault-Fourrey C."/>
            <person name="LaButti K."/>
            <person name="Lindquist E.A."/>
            <person name="Lipzen A."/>
            <person name="Lundell T."/>
            <person name="Morin E."/>
            <person name="Murat C."/>
            <person name="Sun H."/>
            <person name="Tunlid A."/>
            <person name="Henrissat B."/>
            <person name="Grigoriev I.V."/>
            <person name="Hibbett D.S."/>
            <person name="Martin F."/>
            <person name="Nordberg H.P."/>
            <person name="Cantor M.N."/>
            <person name="Hua S.X."/>
        </authorList>
    </citation>
    <scope>NUCLEOTIDE SEQUENCE [LARGE SCALE GENOMIC DNA]</scope>
    <source>
        <strain evidence="1 2">Ve08.2h10</strain>
    </source>
</reference>
<protein>
    <submittedName>
        <fullName evidence="1">Uncharacterized protein</fullName>
    </submittedName>
</protein>
<evidence type="ECO:0000313" key="1">
    <source>
        <dbReference type="EMBL" id="KIK74013.1"/>
    </source>
</evidence>
<dbReference type="InParanoid" id="A0A0D0CEZ4"/>
<keyword evidence="2" id="KW-1185">Reference proteome</keyword>
<dbReference type="HOGENOM" id="CLU_157669_0_0_1"/>
<accession>A0A0D0CEZ4</accession>
<dbReference type="Proteomes" id="UP000054538">
    <property type="component" value="Unassembled WGS sequence"/>
</dbReference>